<evidence type="ECO:0000313" key="3">
    <source>
        <dbReference type="EMBL" id="KXS21325.1"/>
    </source>
</evidence>
<evidence type="ECO:0000313" key="4">
    <source>
        <dbReference type="Proteomes" id="UP000070544"/>
    </source>
</evidence>
<name>A0A139AXZ8_GONPJ</name>
<keyword evidence="4" id="KW-1185">Reference proteome</keyword>
<keyword evidence="1" id="KW-0175">Coiled coil</keyword>
<dbReference type="EMBL" id="KQ965733">
    <property type="protein sequence ID" value="KXS21325.1"/>
    <property type="molecule type" value="Genomic_DNA"/>
</dbReference>
<reference evidence="3 4" key="1">
    <citation type="journal article" date="2015" name="Genome Biol. Evol.">
        <title>Phylogenomic analyses indicate that early fungi evolved digesting cell walls of algal ancestors of land plants.</title>
        <authorList>
            <person name="Chang Y."/>
            <person name="Wang S."/>
            <person name="Sekimoto S."/>
            <person name="Aerts A.L."/>
            <person name="Choi C."/>
            <person name="Clum A."/>
            <person name="LaButti K.M."/>
            <person name="Lindquist E.A."/>
            <person name="Yee Ngan C."/>
            <person name="Ohm R.A."/>
            <person name="Salamov A.A."/>
            <person name="Grigoriev I.V."/>
            <person name="Spatafora J.W."/>
            <person name="Berbee M.L."/>
        </authorList>
    </citation>
    <scope>NUCLEOTIDE SEQUENCE [LARGE SCALE GENOMIC DNA]</scope>
    <source>
        <strain evidence="3 4">JEL478</strain>
    </source>
</reference>
<organism evidence="3 4">
    <name type="scientific">Gonapodya prolifera (strain JEL478)</name>
    <name type="common">Monoblepharis prolifera</name>
    <dbReference type="NCBI Taxonomy" id="1344416"/>
    <lineage>
        <taxon>Eukaryota</taxon>
        <taxon>Fungi</taxon>
        <taxon>Fungi incertae sedis</taxon>
        <taxon>Chytridiomycota</taxon>
        <taxon>Chytridiomycota incertae sedis</taxon>
        <taxon>Monoblepharidomycetes</taxon>
        <taxon>Monoblepharidales</taxon>
        <taxon>Gonapodyaceae</taxon>
        <taxon>Gonapodya</taxon>
    </lineage>
</organism>
<feature type="compositionally biased region" description="Basic and acidic residues" evidence="2">
    <location>
        <begin position="24"/>
        <end position="38"/>
    </location>
</feature>
<dbReference type="OMA" id="ECRIQLM"/>
<gene>
    <name evidence="3" type="ORF">M427DRAFT_316749</name>
</gene>
<feature type="compositionally biased region" description="Low complexity" evidence="2">
    <location>
        <begin position="49"/>
        <end position="63"/>
    </location>
</feature>
<feature type="coiled-coil region" evidence="1">
    <location>
        <begin position="411"/>
        <end position="438"/>
    </location>
</feature>
<dbReference type="OrthoDB" id="2162900at2759"/>
<feature type="region of interest" description="Disordered" evidence="2">
    <location>
        <begin position="1"/>
        <end position="64"/>
    </location>
</feature>
<accession>A0A139AXZ8</accession>
<sequence length="498" mass="57978">MARVENARQVNDQTTAADLYDQSLAKDRQSKALKKRPESPSLQPPETPAGPSSPSFNSSATSKPVRKPIRVVAAELARKLETLRTNAVEWEALRAGVEEYARQDRSRATSRVDIIQRNREVWIHGLENRRHQWAETVGFPRLLQSLDHTHPPVHFRQKALNEAHRQQVLENRQTILEERAASHEKAIQKDSTERSKKAKEELARHQALQRKWFLTVVLASRLYAIQKLLQAERERQVILHKQHSAARRIQRAWRRHRERLECEARTRALIVIAKVFRKYVGRRRKRQRDDAANIIRQFLRDAHDVSKLMRVIQRYRHLVIRAQRLSRRWVEIRECRIQLMQRQWEKYEAAWWTSRRSNVEGKSNAAGMDGESIGSSKRKKAATPVKTRGTPKRDDFVPVKIPDAIKLAILKRDLSQRLRQHRVSLMEYEKRLIDYRRELKSKKGFVTARQQLGTGDASTAGTVDGATGEPRKPWFKIILSQADVFALIEQGFIEATKN</sequence>
<evidence type="ECO:0000256" key="1">
    <source>
        <dbReference type="SAM" id="Coils"/>
    </source>
</evidence>
<protein>
    <submittedName>
        <fullName evidence="3">Uncharacterized protein</fullName>
    </submittedName>
</protein>
<dbReference type="Proteomes" id="UP000070544">
    <property type="component" value="Unassembled WGS sequence"/>
</dbReference>
<proteinExistence type="predicted"/>
<dbReference type="AlphaFoldDB" id="A0A139AXZ8"/>
<evidence type="ECO:0000256" key="2">
    <source>
        <dbReference type="SAM" id="MobiDB-lite"/>
    </source>
</evidence>
<feature type="region of interest" description="Disordered" evidence="2">
    <location>
        <begin position="360"/>
        <end position="393"/>
    </location>
</feature>